<dbReference type="GO" id="GO:0052689">
    <property type="term" value="F:carboxylic ester hydrolase activity"/>
    <property type="evidence" value="ECO:0007669"/>
    <property type="project" value="UniProtKB-KW"/>
</dbReference>
<dbReference type="OrthoDB" id="9809261at2"/>
<evidence type="ECO:0000256" key="4">
    <source>
        <dbReference type="SAM" id="SignalP"/>
    </source>
</evidence>
<reference evidence="6 7" key="1">
    <citation type="submission" date="2018-06" db="EMBL/GenBank/DDBJ databases">
        <title>Pedobacter endophyticus sp. nov., an endophytic bacterium isolated from a leaf of Triticum aestivum.</title>
        <authorList>
            <person name="Zhang L."/>
        </authorList>
    </citation>
    <scope>NUCLEOTIDE SEQUENCE [LARGE SCALE GENOMIC DNA]</scope>
    <source>
        <strain evidence="6 7">CM134L-2</strain>
    </source>
</reference>
<dbReference type="Pfam" id="PF22244">
    <property type="entry name" value="GCE_fung"/>
    <property type="match status" value="1"/>
</dbReference>
<feature type="chain" id="PRO_5019285455" evidence="4">
    <location>
        <begin position="27"/>
        <end position="426"/>
    </location>
</feature>
<accession>A0A443YL51</accession>
<evidence type="ECO:0000256" key="1">
    <source>
        <dbReference type="ARBA" id="ARBA00022487"/>
    </source>
</evidence>
<protein>
    <submittedName>
        <fullName evidence="6">Acetylxylan esterase</fullName>
    </submittedName>
</protein>
<proteinExistence type="predicted"/>
<feature type="signal peptide" evidence="4">
    <location>
        <begin position="1"/>
        <end position="26"/>
    </location>
</feature>
<keyword evidence="1" id="KW-0719">Serine esterase</keyword>
<evidence type="ECO:0000256" key="2">
    <source>
        <dbReference type="ARBA" id="ARBA00022729"/>
    </source>
</evidence>
<evidence type="ECO:0000256" key="3">
    <source>
        <dbReference type="ARBA" id="ARBA00022801"/>
    </source>
</evidence>
<comment type="caution">
    <text evidence="6">The sequence shown here is derived from an EMBL/GenBank/DDBJ whole genome shotgun (WGS) entry which is preliminary data.</text>
</comment>
<gene>
    <name evidence="6" type="ORF">DPV69_18570</name>
</gene>
<keyword evidence="7" id="KW-1185">Reference proteome</keyword>
<dbReference type="SUPFAM" id="SSF53474">
    <property type="entry name" value="alpha/beta-Hydrolases"/>
    <property type="match status" value="1"/>
</dbReference>
<dbReference type="Proteomes" id="UP000284120">
    <property type="component" value="Unassembled WGS sequence"/>
</dbReference>
<sequence length="426" mass="48251">MKYNRYKNQILIGLISLLALSAVGYAQQPNYDESKVPAYTLPNPLKMENGKAVVTKEEWNERRKEILQLFETQVYGKAPAHPKDLHFKVLKEDRYAINNMATRKEVAVYFSKDEKHYMTILMYVPNKRNGAVPMFFGLNFKGNHTVSDDPNITESITRMKPKEGGKEIQMGTFKRGAEASRWPIEMLIANGYAIATVYRGDIDPDYDDGYQNGVQPLFYQKGQTKPAADEWGTLAAWAWGLSCAMDYFETDEDIDSKKVAVIGHSRHGKTALWTGAIDQRFAMAISNDSGCGGAAISRRKFGETFRKINTLFPHWFCENFKQYNDREEHLAVDQHQLVALMAPRPVYIASAAEDLWADPKGEFLSGVHATPVYEVFGLDGIKGVDAPKVNEPIMNGAIGYHVRSGNHDINLYDWQQFVKFADKHLK</sequence>
<dbReference type="InterPro" id="IPR029058">
    <property type="entry name" value="AB_hydrolase_fold"/>
</dbReference>
<name>A0A443YL51_9SPHI</name>
<evidence type="ECO:0000259" key="5">
    <source>
        <dbReference type="Pfam" id="PF22244"/>
    </source>
</evidence>
<evidence type="ECO:0000313" key="7">
    <source>
        <dbReference type="Proteomes" id="UP000284120"/>
    </source>
</evidence>
<evidence type="ECO:0000313" key="6">
    <source>
        <dbReference type="EMBL" id="RWU04487.1"/>
    </source>
</evidence>
<dbReference type="EMBL" id="SAYW01000007">
    <property type="protein sequence ID" value="RWU04487.1"/>
    <property type="molecule type" value="Genomic_DNA"/>
</dbReference>
<feature type="domain" description="4-O-methyl-glucuronoyl methylesterase-like" evidence="5">
    <location>
        <begin position="229"/>
        <end position="377"/>
    </location>
</feature>
<keyword evidence="3" id="KW-0378">Hydrolase</keyword>
<dbReference type="AlphaFoldDB" id="A0A443YL51"/>
<dbReference type="Gene3D" id="3.40.50.1820">
    <property type="entry name" value="alpha/beta hydrolase"/>
    <property type="match status" value="1"/>
</dbReference>
<dbReference type="InterPro" id="IPR054579">
    <property type="entry name" value="GCE-like_dom"/>
</dbReference>
<keyword evidence="2 4" id="KW-0732">Signal</keyword>
<organism evidence="6 7">
    <name type="scientific">Pedobacter chitinilyticus</name>
    <dbReference type="NCBI Taxonomy" id="2233776"/>
    <lineage>
        <taxon>Bacteria</taxon>
        <taxon>Pseudomonadati</taxon>
        <taxon>Bacteroidota</taxon>
        <taxon>Sphingobacteriia</taxon>
        <taxon>Sphingobacteriales</taxon>
        <taxon>Sphingobacteriaceae</taxon>
        <taxon>Pedobacter</taxon>
    </lineage>
</organism>